<name>S3A0Q0_9CORY</name>
<proteinExistence type="inferred from homology"/>
<dbReference type="PANTHER" id="PTHR43022:SF1">
    <property type="entry name" value="PROTEIN SMF"/>
    <property type="match status" value="1"/>
</dbReference>
<gene>
    <name evidence="4" type="ORF">HMPREF1219_00869</name>
</gene>
<dbReference type="AlphaFoldDB" id="S3A0Q0"/>
<dbReference type="InterPro" id="IPR057666">
    <property type="entry name" value="DrpA_SLOG"/>
</dbReference>
<dbReference type="SUPFAM" id="SSF102405">
    <property type="entry name" value="MCP/YpsA-like"/>
    <property type="match status" value="1"/>
</dbReference>
<accession>S3A0Q0</accession>
<feature type="region of interest" description="Disordered" evidence="2">
    <location>
        <begin position="1"/>
        <end position="31"/>
    </location>
</feature>
<feature type="compositionally biased region" description="Gly residues" evidence="2">
    <location>
        <begin position="14"/>
        <end position="23"/>
    </location>
</feature>
<dbReference type="InterPro" id="IPR003488">
    <property type="entry name" value="DprA"/>
</dbReference>
<dbReference type="PANTHER" id="PTHR43022">
    <property type="entry name" value="PROTEIN SMF"/>
    <property type="match status" value="1"/>
</dbReference>
<dbReference type="eggNOG" id="COG0758">
    <property type="taxonomic scope" value="Bacteria"/>
</dbReference>
<dbReference type="PATRIC" id="fig|1125779.3.peg.853"/>
<dbReference type="Pfam" id="PF02481">
    <property type="entry name" value="DNA_processg_A"/>
    <property type="match status" value="1"/>
</dbReference>
<evidence type="ECO:0000313" key="4">
    <source>
        <dbReference type="EMBL" id="EPD69924.1"/>
    </source>
</evidence>
<keyword evidence="5" id="KW-1185">Reference proteome</keyword>
<evidence type="ECO:0000256" key="1">
    <source>
        <dbReference type="ARBA" id="ARBA00006525"/>
    </source>
</evidence>
<comment type="similarity">
    <text evidence="1">Belongs to the DprA/Smf family.</text>
</comment>
<dbReference type="NCBIfam" id="TIGR00732">
    <property type="entry name" value="dprA"/>
    <property type="match status" value="1"/>
</dbReference>
<dbReference type="EMBL" id="ATBY01000010">
    <property type="protein sequence ID" value="EPD69924.1"/>
    <property type="molecule type" value="Genomic_DNA"/>
</dbReference>
<dbReference type="GO" id="GO:0009294">
    <property type="term" value="P:DNA-mediated transformation"/>
    <property type="evidence" value="ECO:0007669"/>
    <property type="project" value="InterPro"/>
</dbReference>
<evidence type="ECO:0000313" key="5">
    <source>
        <dbReference type="Proteomes" id="UP000014408"/>
    </source>
</evidence>
<evidence type="ECO:0000259" key="3">
    <source>
        <dbReference type="Pfam" id="PF02481"/>
    </source>
</evidence>
<reference evidence="4 5" key="1">
    <citation type="submission" date="2013-05" db="EMBL/GenBank/DDBJ databases">
        <title>The Genome Sequence of Corynebacterium pyruviciproducens 1773O (ATCC BAA-1742).</title>
        <authorList>
            <consortium name="The Broad Institute Genomics Platform"/>
            <person name="Earl A."/>
            <person name="Ward D."/>
            <person name="Feldgarden M."/>
            <person name="Gevers D."/>
            <person name="Tong J."/>
            <person name="Walker B."/>
            <person name="Young S."/>
            <person name="Zeng Q."/>
            <person name="Gargeya S."/>
            <person name="Fitzgerald M."/>
            <person name="Haas B."/>
            <person name="Abouelleil A."/>
            <person name="Allen A.W."/>
            <person name="Alvarado L."/>
            <person name="Arachchi H.M."/>
            <person name="Berlin A.M."/>
            <person name="Chapman S.B."/>
            <person name="Gainer-Dewar J."/>
            <person name="Goldberg J."/>
            <person name="Griggs A."/>
            <person name="Gujja S."/>
            <person name="Hansen M."/>
            <person name="Howarth C."/>
            <person name="Imamovic A."/>
            <person name="Ireland A."/>
            <person name="Larimer J."/>
            <person name="McCowan C."/>
            <person name="Murphy C."/>
            <person name="Pearson M."/>
            <person name="Poon T.W."/>
            <person name="Priest M."/>
            <person name="Roberts A."/>
            <person name="Saif S."/>
            <person name="Shea T."/>
            <person name="Sisk P."/>
            <person name="Sykes S."/>
            <person name="Wortman J."/>
            <person name="Nusbaum C."/>
            <person name="Birren B."/>
        </authorList>
    </citation>
    <scope>NUCLEOTIDE SEQUENCE [LARGE SCALE GENOMIC DNA]</scope>
    <source>
        <strain evidence="4 5">ATCC BAA-1742</strain>
    </source>
</reference>
<dbReference type="Proteomes" id="UP000014408">
    <property type="component" value="Unassembled WGS sequence"/>
</dbReference>
<protein>
    <submittedName>
        <fullName evidence="4">DNA protecting protein DprA</fullName>
    </submittedName>
</protein>
<feature type="domain" description="Smf/DprA SLOG" evidence="3">
    <location>
        <begin position="137"/>
        <end position="336"/>
    </location>
</feature>
<organism evidence="4 5">
    <name type="scientific">Corynebacterium pyruviciproducens ATCC BAA-1742</name>
    <dbReference type="NCBI Taxonomy" id="1125779"/>
    <lineage>
        <taxon>Bacteria</taxon>
        <taxon>Bacillati</taxon>
        <taxon>Actinomycetota</taxon>
        <taxon>Actinomycetes</taxon>
        <taxon>Mycobacteriales</taxon>
        <taxon>Corynebacteriaceae</taxon>
        <taxon>Corynebacterium</taxon>
    </lineage>
</organism>
<dbReference type="STRING" id="1125779.HMPREF1219_00869"/>
<comment type="caution">
    <text evidence="4">The sequence shown here is derived from an EMBL/GenBank/DDBJ whole genome shotgun (WGS) entry which is preliminary data.</text>
</comment>
<evidence type="ECO:0000256" key="2">
    <source>
        <dbReference type="SAM" id="MobiDB-lite"/>
    </source>
</evidence>
<sequence length="419" mass="44603">MSDSSYPTQWDAGGRSGVAGSGGRKSANTMPTKRREAWAYLSRVVEGPSRRLNELLSQGVDVEDIASGVFHQQEWLGDLCKQTATRHEWLRPAEDLEAIDAVGGRLITPEDPEWPADELGAAFGFAASGMSDHCRSYQEDAVPPHTLWVRGTERLDGLVSRSVAFVGTRGASNYGIAATRMIVNGLAAHQWTIVSGGAKGVDTAAHTEAIDSGGRTVMVAACGLDVNYPSTNAELFARIATHGVLVSEYPPGIHPARHRFLTRNRLVAALAQGTVIVEAGWRSGALNTLSWAEGLGRVAMAVPGPVTANTSLGCHARIKEGSAQLVTSADDVRELLEPLGTCDPDGQRELEFPGSPVTSLTRTEMRLYDACSTVPRTSSDIARDAGLPLGLAMHVLVDLAQRGVIVRSGKLWSRAGDCS</sequence>
<dbReference type="Gene3D" id="3.40.50.450">
    <property type="match status" value="1"/>
</dbReference>
<dbReference type="HOGENOM" id="CLU_029601_2_1_11"/>